<dbReference type="EMBL" id="SLXK01000004">
    <property type="protein sequence ID" value="TCP30843.1"/>
    <property type="molecule type" value="Genomic_DNA"/>
</dbReference>
<dbReference type="Pfam" id="PF01730">
    <property type="entry name" value="UreF"/>
    <property type="match status" value="1"/>
</dbReference>
<dbReference type="Gene3D" id="1.10.4190.10">
    <property type="entry name" value="Urease accessory protein UreF"/>
    <property type="match status" value="1"/>
</dbReference>
<evidence type="ECO:0000313" key="4">
    <source>
        <dbReference type="EMBL" id="TCP30843.1"/>
    </source>
</evidence>
<protein>
    <recommendedName>
        <fullName evidence="3">Urease accessory protein UreF</fullName>
    </recommendedName>
</protein>
<keyword evidence="1 3" id="KW-0996">Nickel insertion</keyword>
<evidence type="ECO:0000256" key="2">
    <source>
        <dbReference type="ARBA" id="ARBA00023186"/>
    </source>
</evidence>
<evidence type="ECO:0000256" key="1">
    <source>
        <dbReference type="ARBA" id="ARBA00022988"/>
    </source>
</evidence>
<name>A0A4R2P7H0_9BACL</name>
<comment type="function">
    <text evidence="3">Required for maturation of urease via the functional incorporation of the urease nickel metallocenter.</text>
</comment>
<dbReference type="InterPro" id="IPR038277">
    <property type="entry name" value="UreF_sf"/>
</dbReference>
<dbReference type="HAMAP" id="MF_01385">
    <property type="entry name" value="UreF"/>
    <property type="match status" value="1"/>
</dbReference>
<reference evidence="4 5" key="1">
    <citation type="submission" date="2019-03" db="EMBL/GenBank/DDBJ databases">
        <title>Genomic Encyclopedia of Type Strains, Phase IV (KMG-IV): sequencing the most valuable type-strain genomes for metagenomic binning, comparative biology and taxonomic classification.</title>
        <authorList>
            <person name="Goeker M."/>
        </authorList>
    </citation>
    <scope>NUCLEOTIDE SEQUENCE [LARGE SCALE GENOMIC DNA]</scope>
    <source>
        <strain evidence="4 5">DSM 19377</strain>
    </source>
</reference>
<sequence>MDNYLLSLIQLCDSNLPTGAFSHSFGLETYIQEDRVFDKKTFSNWLKVFLEEQLVYSDGFACRLTYDMLEEGRDFQDIWRLDRMITMQSLPRETREAGQKMGERMLVLGMALYDFPELSLYKDRIDKMLSFGHPAIVFAMIARHLGVPKFTAMSTFLYSTISGLVQNAVRGIPLGQTAGQQILIESQSHLVDAVKKIDSLSEDDFGVTSPGLELSQMKHERLNIRIFMS</sequence>
<comment type="subunit">
    <text evidence="3">UreD, UreF and UreG form a complex that acts as a GTP-hydrolysis-dependent molecular chaperone, activating the urease apoprotein by helping to assemble the nickel containing metallocenter of UreC. The UreE protein probably delivers the nickel.</text>
</comment>
<keyword evidence="2 3" id="KW-0143">Chaperone</keyword>
<dbReference type="OrthoDB" id="9798772at2"/>
<accession>A0A4R2P7H0</accession>
<dbReference type="AlphaFoldDB" id="A0A4R2P7H0"/>
<dbReference type="Proteomes" id="UP000295416">
    <property type="component" value="Unassembled WGS sequence"/>
</dbReference>
<organism evidence="4 5">
    <name type="scientific">Scopulibacillus darangshiensis</name>
    <dbReference type="NCBI Taxonomy" id="442528"/>
    <lineage>
        <taxon>Bacteria</taxon>
        <taxon>Bacillati</taxon>
        <taxon>Bacillota</taxon>
        <taxon>Bacilli</taxon>
        <taxon>Bacillales</taxon>
        <taxon>Sporolactobacillaceae</taxon>
        <taxon>Scopulibacillus</taxon>
    </lineage>
</organism>
<dbReference type="RefSeq" id="WP_132744063.1">
    <property type="nucleotide sequence ID" value="NZ_SLXK01000004.1"/>
</dbReference>
<proteinExistence type="inferred from homology"/>
<evidence type="ECO:0000256" key="3">
    <source>
        <dbReference type="HAMAP-Rule" id="MF_01385"/>
    </source>
</evidence>
<keyword evidence="3" id="KW-0963">Cytoplasm</keyword>
<dbReference type="PANTHER" id="PTHR33620">
    <property type="entry name" value="UREASE ACCESSORY PROTEIN F"/>
    <property type="match status" value="1"/>
</dbReference>
<dbReference type="GO" id="GO:0016151">
    <property type="term" value="F:nickel cation binding"/>
    <property type="evidence" value="ECO:0007669"/>
    <property type="project" value="UniProtKB-UniRule"/>
</dbReference>
<keyword evidence="5" id="KW-1185">Reference proteome</keyword>
<comment type="caution">
    <text evidence="4">The sequence shown here is derived from an EMBL/GenBank/DDBJ whole genome shotgun (WGS) entry which is preliminary data.</text>
</comment>
<dbReference type="GO" id="GO:0005737">
    <property type="term" value="C:cytoplasm"/>
    <property type="evidence" value="ECO:0007669"/>
    <property type="project" value="UniProtKB-SubCell"/>
</dbReference>
<dbReference type="PIRSF" id="PIRSF009467">
    <property type="entry name" value="Ureas_acces_UreF"/>
    <property type="match status" value="1"/>
</dbReference>
<evidence type="ECO:0000313" key="5">
    <source>
        <dbReference type="Proteomes" id="UP000295416"/>
    </source>
</evidence>
<comment type="subcellular location">
    <subcellularLocation>
        <location evidence="3">Cytoplasm</location>
    </subcellularLocation>
</comment>
<dbReference type="InterPro" id="IPR002639">
    <property type="entry name" value="UreF"/>
</dbReference>
<dbReference type="PANTHER" id="PTHR33620:SF1">
    <property type="entry name" value="UREASE ACCESSORY PROTEIN F"/>
    <property type="match status" value="1"/>
</dbReference>
<gene>
    <name evidence="3" type="primary">ureF</name>
    <name evidence="4" type="ORF">EV207_10422</name>
</gene>
<comment type="similarity">
    <text evidence="3">Belongs to the UreF family.</text>
</comment>